<reference evidence="1" key="1">
    <citation type="submission" date="2016-04" db="EMBL/GenBank/DDBJ databases">
        <title>Fast-growing isolate from the root nodules of Vavilovia formosa.</title>
        <authorList>
            <person name="Kimeklis A."/>
            <person name="Safronova V."/>
            <person name="Belimov A."/>
            <person name="Andronov E."/>
        </authorList>
    </citation>
    <scope>NUCLEOTIDE SEQUENCE [LARGE SCALE GENOMIC DNA]</scope>
    <source>
        <strain evidence="1">Vaf-46</strain>
    </source>
</reference>
<accession>A0A179BDG8</accession>
<sequence length="113" mass="13046">MTRNVAYSCDDTYSLVPLLSAGFGICLAPEWTEGLPNRAFELRAVRGIDFRIRLGVAWNKEDPTASRDDIVDIARWWEPRHVILRHGDKCPMSPHLFFHQPQHWRGSTCAERL</sequence>
<comment type="caution">
    <text evidence="1">The sequence shown here is derived from an EMBL/GenBank/DDBJ whole genome shotgun (WGS) entry which is preliminary data.</text>
</comment>
<evidence type="ECO:0000313" key="1">
    <source>
        <dbReference type="EMBL" id="OAP89419.1"/>
    </source>
</evidence>
<dbReference type="AlphaFoldDB" id="A0A179BDG8"/>
<dbReference type="EMBL" id="LWBS01000436">
    <property type="protein sequence ID" value="OAP89419.1"/>
    <property type="molecule type" value="Genomic_DNA"/>
</dbReference>
<dbReference type="Gene3D" id="3.40.190.10">
    <property type="entry name" value="Periplasmic binding protein-like II"/>
    <property type="match status" value="2"/>
</dbReference>
<protein>
    <recommendedName>
        <fullName evidence="2">LysR substrate-binding domain-containing protein</fullName>
    </recommendedName>
</protein>
<proteinExistence type="predicted"/>
<gene>
    <name evidence="1" type="ORF">A4U53_32895</name>
</gene>
<organism evidence="1">
    <name type="scientific">Rhizobium leguminosarum</name>
    <dbReference type="NCBI Taxonomy" id="384"/>
    <lineage>
        <taxon>Bacteria</taxon>
        <taxon>Pseudomonadati</taxon>
        <taxon>Pseudomonadota</taxon>
        <taxon>Alphaproteobacteria</taxon>
        <taxon>Hyphomicrobiales</taxon>
        <taxon>Rhizobiaceae</taxon>
        <taxon>Rhizobium/Agrobacterium group</taxon>
        <taxon>Rhizobium</taxon>
    </lineage>
</organism>
<name>A0A179BDG8_RHILE</name>
<evidence type="ECO:0008006" key="2">
    <source>
        <dbReference type="Google" id="ProtNLM"/>
    </source>
</evidence>